<name>A0A3B4F4B8_9CICH</name>
<dbReference type="GO" id="GO:0019901">
    <property type="term" value="F:protein kinase binding"/>
    <property type="evidence" value="ECO:0007669"/>
    <property type="project" value="TreeGrafter"/>
</dbReference>
<evidence type="ECO:0000313" key="6">
    <source>
        <dbReference type="RefSeq" id="XP_005735090.1"/>
    </source>
</evidence>
<dbReference type="CTD" id="143384"/>
<dbReference type="OrthoDB" id="8172509at2759"/>
<feature type="compositionally biased region" description="Low complexity" evidence="2">
    <location>
        <begin position="74"/>
        <end position="89"/>
    </location>
</feature>
<feature type="domain" description="Cullin N-terminal" evidence="3">
    <location>
        <begin position="122"/>
        <end position="279"/>
    </location>
</feature>
<dbReference type="GO" id="GO:0006511">
    <property type="term" value="P:ubiquitin-dependent protein catabolic process"/>
    <property type="evidence" value="ECO:0007669"/>
    <property type="project" value="InterPro"/>
</dbReference>
<proteinExistence type="inferred from homology"/>
<dbReference type="InterPro" id="IPR042652">
    <property type="entry name" value="CACUL1"/>
</dbReference>
<gene>
    <name evidence="4" type="primary">CACUL1</name>
    <name evidence="6" type="synonym">cacul1</name>
</gene>
<evidence type="ECO:0000313" key="5">
    <source>
        <dbReference type="Proteomes" id="UP000695023"/>
    </source>
</evidence>
<dbReference type="SUPFAM" id="SSF74788">
    <property type="entry name" value="Cullin repeat-like"/>
    <property type="match status" value="1"/>
</dbReference>
<evidence type="ECO:0000313" key="4">
    <source>
        <dbReference type="Ensembl" id="ENSPNYP00000004464.1"/>
    </source>
</evidence>
<dbReference type="GO" id="GO:0031625">
    <property type="term" value="F:ubiquitin protein ligase binding"/>
    <property type="evidence" value="ECO:0007669"/>
    <property type="project" value="InterPro"/>
</dbReference>
<dbReference type="Pfam" id="PF00888">
    <property type="entry name" value="Cullin"/>
    <property type="match status" value="1"/>
</dbReference>
<dbReference type="GeneTree" id="ENSGT00390000000403"/>
<evidence type="ECO:0000259" key="3">
    <source>
        <dbReference type="Pfam" id="PF00888"/>
    </source>
</evidence>
<reference evidence="6" key="2">
    <citation type="submission" date="2025-04" db="UniProtKB">
        <authorList>
            <consortium name="RefSeq"/>
        </authorList>
    </citation>
    <scope>IDENTIFICATION</scope>
</reference>
<sequence>MEAMEDDSLDVKDDHNHNYRASGSNKVRTYLSSQLSEISTVPQPVCATVPVGEAGTRQGKLWSGATGGSKFMDSDTGSESSEVSETDSTAPGAASEGKFALDSTSKFLLNAMAVEDYRKNHWPNLEKAVDRLLIQNPTDHISVSYAQIYSYVYKCVCQQHSELLYNDLTSKITGHLQQVSAHLQASPLENFIENFNIALTQYIASLQCIVPVFMYLNKFYIESKLNRDLREDLMKLFSDHVAEKHVNTLMPLLIKARSMPFEVQPSTMASVVKGLYSLQPEWAQLAPDLFSGFIPQINPPAVESLLQDYAAHDQKLQMELSMNGFPRGDQSRKRASEDS</sequence>
<reference evidence="4" key="1">
    <citation type="submission" date="2023-09" db="UniProtKB">
        <authorList>
            <consortium name="Ensembl"/>
        </authorList>
    </citation>
    <scope>IDENTIFICATION</scope>
</reference>
<dbReference type="InterPro" id="IPR016159">
    <property type="entry name" value="Cullin_repeat-like_dom_sf"/>
</dbReference>
<dbReference type="PANTHER" id="PTHR46636:SF1">
    <property type="entry name" value="CDK2-ASSOCIATED AND CULLIN DOMAIN-CONTAINING PROTEIN 1"/>
    <property type="match status" value="1"/>
</dbReference>
<organism evidence="4">
    <name type="scientific">Pundamilia nyererei</name>
    <dbReference type="NCBI Taxonomy" id="303518"/>
    <lineage>
        <taxon>Eukaryota</taxon>
        <taxon>Metazoa</taxon>
        <taxon>Chordata</taxon>
        <taxon>Craniata</taxon>
        <taxon>Vertebrata</taxon>
        <taxon>Euteleostomi</taxon>
        <taxon>Actinopterygii</taxon>
        <taxon>Neopterygii</taxon>
        <taxon>Teleostei</taxon>
        <taxon>Neoteleostei</taxon>
        <taxon>Acanthomorphata</taxon>
        <taxon>Ovalentaria</taxon>
        <taxon>Cichlomorphae</taxon>
        <taxon>Cichliformes</taxon>
        <taxon>Cichlidae</taxon>
        <taxon>African cichlids</taxon>
        <taxon>Pseudocrenilabrinae</taxon>
        <taxon>Haplochromini</taxon>
        <taxon>Pundamilia</taxon>
    </lineage>
</organism>
<dbReference type="GeneID" id="102213004"/>
<dbReference type="GO" id="GO:0000082">
    <property type="term" value="P:G1/S transition of mitotic cell cycle"/>
    <property type="evidence" value="ECO:0007669"/>
    <property type="project" value="TreeGrafter"/>
</dbReference>
<dbReference type="AlphaFoldDB" id="A0A3B4F4B8"/>
<evidence type="ECO:0000256" key="1">
    <source>
        <dbReference type="ARBA" id="ARBA00006019"/>
    </source>
</evidence>
<evidence type="ECO:0000256" key="2">
    <source>
        <dbReference type="SAM" id="MobiDB-lite"/>
    </source>
</evidence>
<feature type="region of interest" description="Disordered" evidence="2">
    <location>
        <begin position="1"/>
        <end position="26"/>
    </location>
</feature>
<dbReference type="RefSeq" id="XP_005735090.1">
    <property type="nucleotide sequence ID" value="XM_005735033.1"/>
</dbReference>
<keyword evidence="5" id="KW-1185">Reference proteome</keyword>
<comment type="similarity">
    <text evidence="1">Belongs to the cullin family.</text>
</comment>
<dbReference type="Ensembl" id="ENSPNYT00000004576.1">
    <property type="protein sequence ID" value="ENSPNYP00000004464.1"/>
    <property type="gene ID" value="ENSPNYG00000003469.1"/>
</dbReference>
<protein>
    <submittedName>
        <fullName evidence="4">CDK2 associated cullin domain 1</fullName>
    </submittedName>
    <submittedName>
        <fullName evidence="6">CDK2-associated and cullin domain-containing protein 1</fullName>
    </submittedName>
</protein>
<feature type="region of interest" description="Disordered" evidence="2">
    <location>
        <begin position="57"/>
        <end position="96"/>
    </location>
</feature>
<dbReference type="Proteomes" id="UP000695023">
    <property type="component" value="Unplaced"/>
</dbReference>
<accession>A0A3B4F4B8</accession>
<dbReference type="PANTHER" id="PTHR46636">
    <property type="entry name" value="CDK2-ASSOCIATED AND CULLIN DOMAIN-CONTAINING PROTEIN 1"/>
    <property type="match status" value="1"/>
</dbReference>
<dbReference type="Gene3D" id="1.20.1310.10">
    <property type="entry name" value="Cullin Repeats"/>
    <property type="match status" value="1"/>
</dbReference>
<dbReference type="STRING" id="303518.ENSPNYP00000004464"/>
<dbReference type="InterPro" id="IPR001373">
    <property type="entry name" value="Cullin_N"/>
</dbReference>